<gene>
    <name evidence="2" type="ORF">BST83_03180</name>
</gene>
<dbReference type="InterPro" id="IPR000595">
    <property type="entry name" value="cNMP-bd_dom"/>
</dbReference>
<evidence type="ECO:0000313" key="2">
    <source>
        <dbReference type="EMBL" id="PQB06291.1"/>
    </source>
</evidence>
<dbReference type="AlphaFoldDB" id="A0A2S7KUH6"/>
<dbReference type="SUPFAM" id="SSF51206">
    <property type="entry name" value="cAMP-binding domain-like"/>
    <property type="match status" value="1"/>
</dbReference>
<feature type="domain" description="Cyclic nucleotide-binding" evidence="1">
    <location>
        <begin position="16"/>
        <end position="137"/>
    </location>
</feature>
<accession>A0A2S7KUH6</accession>
<dbReference type="InterPro" id="IPR018490">
    <property type="entry name" value="cNMP-bd_dom_sf"/>
</dbReference>
<dbReference type="OrthoDB" id="1092431at2"/>
<organism evidence="2 3">
    <name type="scientific">Polaribacter filamentus</name>
    <dbReference type="NCBI Taxonomy" id="53483"/>
    <lineage>
        <taxon>Bacteria</taxon>
        <taxon>Pseudomonadati</taxon>
        <taxon>Bacteroidota</taxon>
        <taxon>Flavobacteriia</taxon>
        <taxon>Flavobacteriales</taxon>
        <taxon>Flavobacteriaceae</taxon>
    </lineage>
</organism>
<dbReference type="PROSITE" id="PS50042">
    <property type="entry name" value="CNMP_BINDING_3"/>
    <property type="match status" value="1"/>
</dbReference>
<keyword evidence="3" id="KW-1185">Reference proteome</keyword>
<name>A0A2S7KUH6_9FLAO</name>
<dbReference type="EMBL" id="MQUA01000013">
    <property type="protein sequence ID" value="PQB06291.1"/>
    <property type="molecule type" value="Genomic_DNA"/>
</dbReference>
<dbReference type="CDD" id="cd00038">
    <property type="entry name" value="CAP_ED"/>
    <property type="match status" value="1"/>
</dbReference>
<comment type="caution">
    <text evidence="2">The sequence shown here is derived from an EMBL/GenBank/DDBJ whole genome shotgun (WGS) entry which is preliminary data.</text>
</comment>
<dbReference type="RefSeq" id="WP_104808543.1">
    <property type="nucleotide sequence ID" value="NZ_MQUA01000013.1"/>
</dbReference>
<dbReference type="Proteomes" id="UP000239522">
    <property type="component" value="Unassembled WGS sequence"/>
</dbReference>
<evidence type="ECO:0000259" key="1">
    <source>
        <dbReference type="PROSITE" id="PS50042"/>
    </source>
</evidence>
<dbReference type="InterPro" id="IPR014710">
    <property type="entry name" value="RmlC-like_jellyroll"/>
</dbReference>
<sequence length="203" mass="23699">MISNDNKFLFKKFKEILPEFSDEDIYSFLEICTFKRLKNKAVIIEPNQKSSLVFFILKGVIRGYLTNTDGVEKSVFLRPASTIIGAPDAFLDNKISKYTFEVIGDTELLVFEFSDFEKLTLKSTNILKFLLSSYKEMIQTLLYRLESMIDKTPEQRYKDLLDKRPELFETAYHKDIASYLGITPVSLSRIISRRIEKKYLNIL</sequence>
<proteinExistence type="predicted"/>
<evidence type="ECO:0000313" key="3">
    <source>
        <dbReference type="Proteomes" id="UP000239522"/>
    </source>
</evidence>
<protein>
    <recommendedName>
        <fullName evidence="1">Cyclic nucleotide-binding domain-containing protein</fullName>
    </recommendedName>
</protein>
<reference evidence="2 3" key="1">
    <citation type="submission" date="2016-11" db="EMBL/GenBank/DDBJ databases">
        <title>Trade-off between light-utilization and light-protection in marine flavobacteria.</title>
        <authorList>
            <person name="Kumagai Y."/>
        </authorList>
    </citation>
    <scope>NUCLEOTIDE SEQUENCE [LARGE SCALE GENOMIC DNA]</scope>
    <source>
        <strain evidence="2 3">ATCC 700397</strain>
    </source>
</reference>
<dbReference type="Pfam" id="PF00027">
    <property type="entry name" value="cNMP_binding"/>
    <property type="match status" value="1"/>
</dbReference>
<dbReference type="Gene3D" id="2.60.120.10">
    <property type="entry name" value="Jelly Rolls"/>
    <property type="match status" value="1"/>
</dbReference>